<reference evidence="2" key="1">
    <citation type="journal article" date="2019" name="Int. J. Syst. Evol. Microbiol.">
        <title>The Global Catalogue of Microorganisms (GCM) 10K type strain sequencing project: providing services to taxonomists for standard genome sequencing and annotation.</title>
        <authorList>
            <consortium name="The Broad Institute Genomics Platform"/>
            <consortium name="The Broad Institute Genome Sequencing Center for Infectious Disease"/>
            <person name="Wu L."/>
            <person name="Ma J."/>
        </authorList>
    </citation>
    <scope>NUCLEOTIDE SEQUENCE [LARGE SCALE GENOMIC DNA]</scope>
    <source>
        <strain evidence="2">KCTC 42662</strain>
    </source>
</reference>
<evidence type="ECO:0000313" key="1">
    <source>
        <dbReference type="EMBL" id="MFD2546452.1"/>
    </source>
</evidence>
<protein>
    <recommendedName>
        <fullName evidence="3">Lipoprotein</fullName>
    </recommendedName>
</protein>
<accession>A0ABW5KC30</accession>
<keyword evidence="2" id="KW-1185">Reference proteome</keyword>
<dbReference type="PROSITE" id="PS51257">
    <property type="entry name" value="PROKAR_LIPOPROTEIN"/>
    <property type="match status" value="1"/>
</dbReference>
<evidence type="ECO:0008006" key="3">
    <source>
        <dbReference type="Google" id="ProtNLM"/>
    </source>
</evidence>
<dbReference type="RefSeq" id="WP_380900252.1">
    <property type="nucleotide sequence ID" value="NZ_JBHUEG010000002.1"/>
</dbReference>
<proteinExistence type="predicted"/>
<dbReference type="Proteomes" id="UP001597545">
    <property type="component" value="Unassembled WGS sequence"/>
</dbReference>
<sequence>MKYIKTGRYLSLLALVSAVGCHTPTGESQQVTAPPDSLHVRNRPHETLVYANDTISIYQIDSLSFFAEQDRENSKRDTIPYLTDIAQVKDMLAGRVVFGGWNAGTDQVDSLLAGEMIASIQVPGEKLTKPVSPTALYDASFSKYFPDEDILLLEGGHTSDLAIDLKSGNTDVGQVGNPDYVVQKQGLPFRLTGWFPGQECSSYFLQRRVGDRFVYYTSLPIHVEDKPFTWCTLTAIFWKSEKELYFRNTYFGNTDDERLGFFKLIIK</sequence>
<name>A0ABW5KC30_9SPHI</name>
<gene>
    <name evidence="1" type="ORF">ACFSR5_02200</name>
</gene>
<evidence type="ECO:0000313" key="2">
    <source>
        <dbReference type="Proteomes" id="UP001597545"/>
    </source>
</evidence>
<comment type="caution">
    <text evidence="1">The sequence shown here is derived from an EMBL/GenBank/DDBJ whole genome shotgun (WGS) entry which is preliminary data.</text>
</comment>
<dbReference type="EMBL" id="JBHULR010000001">
    <property type="protein sequence ID" value="MFD2546452.1"/>
    <property type="molecule type" value="Genomic_DNA"/>
</dbReference>
<organism evidence="1 2">
    <name type="scientific">Sphingobacterium suaedae</name>
    <dbReference type="NCBI Taxonomy" id="1686402"/>
    <lineage>
        <taxon>Bacteria</taxon>
        <taxon>Pseudomonadati</taxon>
        <taxon>Bacteroidota</taxon>
        <taxon>Sphingobacteriia</taxon>
        <taxon>Sphingobacteriales</taxon>
        <taxon>Sphingobacteriaceae</taxon>
        <taxon>Sphingobacterium</taxon>
    </lineage>
</organism>